<reference evidence="1" key="2">
    <citation type="submission" date="2018-04" db="EMBL/GenBank/DDBJ databases">
        <title>OnivRS2 (Oryza nivara Reference Sequence Version 2).</title>
        <authorList>
            <person name="Zhang J."/>
            <person name="Kudrna D."/>
            <person name="Lee S."/>
            <person name="Talag J."/>
            <person name="Rajasekar S."/>
            <person name="Welchert J."/>
            <person name="Hsing Y.-I."/>
            <person name="Wing R.A."/>
        </authorList>
    </citation>
    <scope>NUCLEOTIDE SEQUENCE [LARGE SCALE GENOMIC DNA]</scope>
    <source>
        <strain evidence="1">SL10</strain>
    </source>
</reference>
<name>A0A0E0IBH6_ORYNI</name>
<dbReference type="PANTHER" id="PTHR35360">
    <property type="entry name" value="OS01G0324125 PROTEIN-RELATED"/>
    <property type="match status" value="1"/>
</dbReference>
<proteinExistence type="predicted"/>
<dbReference type="Gramene" id="ONIVA08G14630.1">
    <property type="protein sequence ID" value="ONIVA08G14630.1"/>
    <property type="gene ID" value="ONIVA08G14630"/>
</dbReference>
<dbReference type="AlphaFoldDB" id="A0A0E0IBH6"/>
<keyword evidence="2" id="KW-1185">Reference proteome</keyword>
<dbReference type="HOGENOM" id="CLU_1126014_0_0_1"/>
<accession>A0A0E0IBH6</accession>
<dbReference type="Proteomes" id="UP000006591">
    <property type="component" value="Chromosome 8"/>
</dbReference>
<organism evidence="1">
    <name type="scientific">Oryza nivara</name>
    <name type="common">Indian wild rice</name>
    <name type="synonym">Oryza sativa f. spontanea</name>
    <dbReference type="NCBI Taxonomy" id="4536"/>
    <lineage>
        <taxon>Eukaryota</taxon>
        <taxon>Viridiplantae</taxon>
        <taxon>Streptophyta</taxon>
        <taxon>Embryophyta</taxon>
        <taxon>Tracheophyta</taxon>
        <taxon>Spermatophyta</taxon>
        <taxon>Magnoliopsida</taxon>
        <taxon>Liliopsida</taxon>
        <taxon>Poales</taxon>
        <taxon>Poaceae</taxon>
        <taxon>BOP clade</taxon>
        <taxon>Oryzoideae</taxon>
        <taxon>Oryzeae</taxon>
        <taxon>Oryzinae</taxon>
        <taxon>Oryza</taxon>
    </lineage>
</organism>
<sequence length="223" mass="25194">MKQPMSDTCAIVACTVALEGMHRKVYEESNGVGTFPAAWQAAGSWNEQLRLACERKGVWKAREGANVGDVLIKIQELAGVVTSVPGLLMPLLRWEKHSSELTRERVAELIDLGPCIGRLWVCPWYHHFNADNGWVYRGCGRDKHARDECKELYEDKVMGSHAVVCLAYRFWEEGEEMHVLVLDNHDDDGPQRWVDFEELDAIFTLSVECLTNEDASPTKALFG</sequence>
<reference evidence="1" key="1">
    <citation type="submission" date="2015-04" db="UniProtKB">
        <authorList>
            <consortium name="EnsemblPlants"/>
        </authorList>
    </citation>
    <scope>IDENTIFICATION</scope>
    <source>
        <strain evidence="1">SL10</strain>
    </source>
</reference>
<evidence type="ECO:0000313" key="2">
    <source>
        <dbReference type="Proteomes" id="UP000006591"/>
    </source>
</evidence>
<dbReference type="PANTHER" id="PTHR35360:SF3">
    <property type="entry name" value="OS07G0492700 PROTEIN"/>
    <property type="match status" value="1"/>
</dbReference>
<dbReference type="EnsemblPlants" id="ONIVA08G14630.1">
    <property type="protein sequence ID" value="ONIVA08G14630.1"/>
    <property type="gene ID" value="ONIVA08G14630"/>
</dbReference>
<dbReference type="OMA" id="CERKGVW"/>
<protein>
    <submittedName>
        <fullName evidence="1">Uncharacterized protein</fullName>
    </submittedName>
</protein>
<evidence type="ECO:0000313" key="1">
    <source>
        <dbReference type="EnsemblPlants" id="ONIVA08G14630.1"/>
    </source>
</evidence>